<proteinExistence type="predicted"/>
<feature type="chain" id="PRO_5041215352" evidence="1">
    <location>
        <begin position="23"/>
        <end position="308"/>
    </location>
</feature>
<name>A0AA38PDH9_9AGAR</name>
<organism evidence="2 3">
    <name type="scientific">Lentinula raphanica</name>
    <dbReference type="NCBI Taxonomy" id="153919"/>
    <lineage>
        <taxon>Eukaryota</taxon>
        <taxon>Fungi</taxon>
        <taxon>Dikarya</taxon>
        <taxon>Basidiomycota</taxon>
        <taxon>Agaricomycotina</taxon>
        <taxon>Agaricomycetes</taxon>
        <taxon>Agaricomycetidae</taxon>
        <taxon>Agaricales</taxon>
        <taxon>Marasmiineae</taxon>
        <taxon>Omphalotaceae</taxon>
        <taxon>Lentinula</taxon>
    </lineage>
</organism>
<dbReference type="AlphaFoldDB" id="A0AA38PDH9"/>
<evidence type="ECO:0000313" key="2">
    <source>
        <dbReference type="EMBL" id="KAJ3840643.1"/>
    </source>
</evidence>
<evidence type="ECO:0000256" key="1">
    <source>
        <dbReference type="SAM" id="SignalP"/>
    </source>
</evidence>
<sequence length="308" mass="34187">MIKFVFPLAGLYILLVISNCLALPFLNDALSQPESIVARANPVQSIVDEFKKFSECTLLSNDAIKHLKGWKLLNDYADKHWGKGDRAVRTYDSHYPKRKTQICLINTVEMEYDGEPQCTTANASTAGVFAGATGTITDSVLVGLIVSGQVSVTDIKYESLGTAIMLNFNYPSYGGVMPAMTYSETYSTSETKSYTVSKNNQITETVLMSAIEGETCYINVSVHTCILEAKGKLKMVVPENSTAWIEYEDKLEPHDHPAGDDSKHYKFAYSFAHLQEDDRSGYVEFSGQLKSVTRSNYEGYCKNVTFNA</sequence>
<reference evidence="2" key="1">
    <citation type="submission" date="2022-08" db="EMBL/GenBank/DDBJ databases">
        <authorList>
            <consortium name="DOE Joint Genome Institute"/>
            <person name="Min B."/>
            <person name="Riley R."/>
            <person name="Sierra-Patev S."/>
            <person name="Naranjo-Ortiz M."/>
            <person name="Looney B."/>
            <person name="Konkel Z."/>
            <person name="Slot J.C."/>
            <person name="Sakamoto Y."/>
            <person name="Steenwyk J.L."/>
            <person name="Rokas A."/>
            <person name="Carro J."/>
            <person name="Camarero S."/>
            <person name="Ferreira P."/>
            <person name="Molpeceres G."/>
            <person name="Ruiz-Duenas F.J."/>
            <person name="Serrano A."/>
            <person name="Henrissat B."/>
            <person name="Drula E."/>
            <person name="Hughes K.W."/>
            <person name="Mata J.L."/>
            <person name="Ishikawa N.K."/>
            <person name="Vargas-Isla R."/>
            <person name="Ushijima S."/>
            <person name="Smith C.A."/>
            <person name="Ahrendt S."/>
            <person name="Andreopoulos W."/>
            <person name="He G."/>
            <person name="Labutti K."/>
            <person name="Lipzen A."/>
            <person name="Ng V."/>
            <person name="Sandor L."/>
            <person name="Barry K."/>
            <person name="Martinez A.T."/>
            <person name="Xiao Y."/>
            <person name="Gibbons J.G."/>
            <person name="Terashima K."/>
            <person name="Hibbett D.S."/>
            <person name="Grigoriev I.V."/>
        </authorList>
    </citation>
    <scope>NUCLEOTIDE SEQUENCE</scope>
    <source>
        <strain evidence="2">TFB9207</strain>
    </source>
</reference>
<keyword evidence="3" id="KW-1185">Reference proteome</keyword>
<keyword evidence="1" id="KW-0732">Signal</keyword>
<gene>
    <name evidence="2" type="ORF">F5878DRAFT_612499</name>
</gene>
<accession>A0AA38PDH9</accession>
<evidence type="ECO:0000313" key="3">
    <source>
        <dbReference type="Proteomes" id="UP001163846"/>
    </source>
</evidence>
<dbReference type="Proteomes" id="UP001163846">
    <property type="component" value="Unassembled WGS sequence"/>
</dbReference>
<protein>
    <submittedName>
        <fullName evidence="2">Uncharacterized protein</fullName>
    </submittedName>
</protein>
<dbReference type="EMBL" id="MU806070">
    <property type="protein sequence ID" value="KAJ3840643.1"/>
    <property type="molecule type" value="Genomic_DNA"/>
</dbReference>
<comment type="caution">
    <text evidence="2">The sequence shown here is derived from an EMBL/GenBank/DDBJ whole genome shotgun (WGS) entry which is preliminary data.</text>
</comment>
<feature type="signal peptide" evidence="1">
    <location>
        <begin position="1"/>
        <end position="22"/>
    </location>
</feature>